<evidence type="ECO:0000313" key="4">
    <source>
        <dbReference type="Proteomes" id="UP000466307"/>
    </source>
</evidence>
<dbReference type="Gene3D" id="1.20.144.10">
    <property type="entry name" value="Phosphatidic acid phosphatase type 2/haloperoxidase"/>
    <property type="match status" value="2"/>
</dbReference>
<feature type="transmembrane region" description="Helical" evidence="1">
    <location>
        <begin position="32"/>
        <end position="58"/>
    </location>
</feature>
<dbReference type="Pfam" id="PF01569">
    <property type="entry name" value="PAP2"/>
    <property type="match status" value="1"/>
</dbReference>
<dbReference type="CDD" id="cd03392">
    <property type="entry name" value="PAP2_like_2"/>
    <property type="match status" value="1"/>
</dbReference>
<dbReference type="Proteomes" id="UP000466307">
    <property type="component" value="Unassembled WGS sequence"/>
</dbReference>
<keyword evidence="1" id="KW-0812">Transmembrane</keyword>
<organism evidence="3 4">
    <name type="scientific">Gordonia desulfuricans</name>
    <dbReference type="NCBI Taxonomy" id="89051"/>
    <lineage>
        <taxon>Bacteria</taxon>
        <taxon>Bacillati</taxon>
        <taxon>Actinomycetota</taxon>
        <taxon>Actinomycetes</taxon>
        <taxon>Mycobacteriales</taxon>
        <taxon>Gordoniaceae</taxon>
        <taxon>Gordonia</taxon>
    </lineage>
</organism>
<feature type="transmembrane region" description="Helical" evidence="1">
    <location>
        <begin position="106"/>
        <end position="127"/>
    </location>
</feature>
<dbReference type="PANTHER" id="PTHR14969">
    <property type="entry name" value="SPHINGOSINE-1-PHOSPHATE PHOSPHOHYDROLASE"/>
    <property type="match status" value="1"/>
</dbReference>
<evidence type="ECO:0000259" key="2">
    <source>
        <dbReference type="SMART" id="SM00014"/>
    </source>
</evidence>
<sequence>MTPTVLALPHLRLDDEVIGWVVDDRREPWVGLAHAVTVLGNTLTLTVICLIVVAALLIRRKVGMAVLLGAGALLGSAAMVTLKHIFGRTRPPVTDRLLTIESYSFPSGHAMMSMVVYCLLAVVAFGVSGWVRDHRWVLLAAPLLSIAIGLTRIYLAVHWPTDVLAGWAFGAMWVVLCVWIFGLFERWTHRTEVGST</sequence>
<dbReference type="RefSeq" id="WP_083534073.1">
    <property type="nucleotide sequence ID" value="NZ_JAADZU010000120.1"/>
</dbReference>
<dbReference type="AlphaFoldDB" id="A0A7K3LWT4"/>
<keyword evidence="1" id="KW-1133">Transmembrane helix</keyword>
<feature type="transmembrane region" description="Helical" evidence="1">
    <location>
        <begin position="163"/>
        <end position="184"/>
    </location>
</feature>
<proteinExistence type="predicted"/>
<protein>
    <submittedName>
        <fullName evidence="3">Phosphatase PAP2 family protein</fullName>
    </submittedName>
</protein>
<reference evidence="3 4" key="1">
    <citation type="submission" date="2020-01" db="EMBL/GenBank/DDBJ databases">
        <title>Investigation of new actinobacteria for the biodesulphurisation of diesel fuel.</title>
        <authorList>
            <person name="Athi Narayanan S.M."/>
        </authorList>
    </citation>
    <scope>NUCLEOTIDE SEQUENCE [LARGE SCALE GENOMIC DNA]</scope>
    <source>
        <strain evidence="3 4">213E</strain>
    </source>
</reference>
<dbReference type="SMART" id="SM00014">
    <property type="entry name" value="acidPPc"/>
    <property type="match status" value="1"/>
</dbReference>
<dbReference type="PANTHER" id="PTHR14969:SF13">
    <property type="entry name" value="AT30094P"/>
    <property type="match status" value="1"/>
</dbReference>
<accession>A0A7K3LWT4</accession>
<feature type="transmembrane region" description="Helical" evidence="1">
    <location>
        <begin position="65"/>
        <end position="86"/>
    </location>
</feature>
<dbReference type="EMBL" id="JAADZU010000120">
    <property type="protein sequence ID" value="NDK92411.1"/>
    <property type="molecule type" value="Genomic_DNA"/>
</dbReference>
<evidence type="ECO:0000256" key="1">
    <source>
        <dbReference type="SAM" id="Phobius"/>
    </source>
</evidence>
<dbReference type="SUPFAM" id="SSF48317">
    <property type="entry name" value="Acid phosphatase/Vanadium-dependent haloperoxidase"/>
    <property type="match status" value="1"/>
</dbReference>
<keyword evidence="4" id="KW-1185">Reference proteome</keyword>
<gene>
    <name evidence="3" type="ORF">GYA93_23040</name>
</gene>
<feature type="transmembrane region" description="Helical" evidence="1">
    <location>
        <begin position="136"/>
        <end position="157"/>
    </location>
</feature>
<keyword evidence="1" id="KW-0472">Membrane</keyword>
<dbReference type="InterPro" id="IPR000326">
    <property type="entry name" value="PAP2/HPO"/>
</dbReference>
<comment type="caution">
    <text evidence="3">The sequence shown here is derived from an EMBL/GenBank/DDBJ whole genome shotgun (WGS) entry which is preliminary data.</text>
</comment>
<name>A0A7K3LWT4_9ACTN</name>
<evidence type="ECO:0000313" key="3">
    <source>
        <dbReference type="EMBL" id="NDK92411.1"/>
    </source>
</evidence>
<dbReference type="InterPro" id="IPR036938">
    <property type="entry name" value="PAP2/HPO_sf"/>
</dbReference>
<feature type="domain" description="Phosphatidic acid phosphatase type 2/haloperoxidase" evidence="2">
    <location>
        <begin position="65"/>
        <end position="178"/>
    </location>
</feature>